<name>A0ABV6UQH7_9ACTN</name>
<protein>
    <submittedName>
        <fullName evidence="2">Thiamine-binding protein</fullName>
    </submittedName>
</protein>
<dbReference type="EMBL" id="JBHEZZ010000011">
    <property type="protein sequence ID" value="MFC1403684.1"/>
    <property type="molecule type" value="Genomic_DNA"/>
</dbReference>
<dbReference type="InterPro" id="IPR029756">
    <property type="entry name" value="MTH1187/YkoF-like"/>
</dbReference>
<reference evidence="2 3" key="1">
    <citation type="submission" date="2024-09" db="EMBL/GenBank/DDBJ databases">
        <authorList>
            <person name="Lee S.D."/>
        </authorList>
    </citation>
    <scope>NUCLEOTIDE SEQUENCE [LARGE SCALE GENOMIC DNA]</scope>
    <source>
        <strain evidence="2 3">N1-5</strain>
    </source>
</reference>
<gene>
    <name evidence="2" type="ORF">ACEZDJ_20550</name>
</gene>
<proteinExistence type="predicted"/>
<evidence type="ECO:0000313" key="3">
    <source>
        <dbReference type="Proteomes" id="UP001592528"/>
    </source>
</evidence>
<dbReference type="SUPFAM" id="SSF89957">
    <property type="entry name" value="MTH1187/YkoF-like"/>
    <property type="match status" value="1"/>
</dbReference>
<feature type="domain" description="Thiamine-binding protein" evidence="1">
    <location>
        <begin position="18"/>
        <end position="76"/>
    </location>
</feature>
<dbReference type="Proteomes" id="UP001592528">
    <property type="component" value="Unassembled WGS sequence"/>
</dbReference>
<organism evidence="2 3">
    <name type="scientific">Streptacidiphilus cavernicola</name>
    <dbReference type="NCBI Taxonomy" id="3342716"/>
    <lineage>
        <taxon>Bacteria</taxon>
        <taxon>Bacillati</taxon>
        <taxon>Actinomycetota</taxon>
        <taxon>Actinomycetes</taxon>
        <taxon>Kitasatosporales</taxon>
        <taxon>Streptomycetaceae</taxon>
        <taxon>Streptacidiphilus</taxon>
    </lineage>
</organism>
<comment type="caution">
    <text evidence="2">The sequence shown here is derived from an EMBL/GenBank/DDBJ whole genome shotgun (WGS) entry which is preliminary data.</text>
</comment>
<evidence type="ECO:0000313" key="2">
    <source>
        <dbReference type="EMBL" id="MFC1403684.1"/>
    </source>
</evidence>
<evidence type="ECO:0000259" key="1">
    <source>
        <dbReference type="Pfam" id="PF01910"/>
    </source>
</evidence>
<dbReference type="Gene3D" id="3.30.70.930">
    <property type="match status" value="1"/>
</dbReference>
<accession>A0ABV6UQH7</accession>
<dbReference type="InterPro" id="IPR002767">
    <property type="entry name" value="Thiamine_BP"/>
</dbReference>
<keyword evidence="3" id="KW-1185">Reference proteome</keyword>
<dbReference type="Pfam" id="PF01910">
    <property type="entry name" value="Thiamine_BP"/>
    <property type="match status" value="1"/>
</dbReference>
<dbReference type="RefSeq" id="WP_030248093.1">
    <property type="nucleotide sequence ID" value="NZ_JBHEZZ010000011.1"/>
</dbReference>
<sequence>MRLKVEFTTEPFELDGFPDHAKAARRAVDEAGLTVDVGPFGTSAEGEAAAALAAVERLLRETLASGATRISLQVSTLDEAGRPIAEREEDGA</sequence>